<evidence type="ECO:0000256" key="4">
    <source>
        <dbReference type="SAM" id="Phobius"/>
    </source>
</evidence>
<dbReference type="SUPFAM" id="SSF47384">
    <property type="entry name" value="Homodimeric domain of signal transducing histidine kinase"/>
    <property type="match status" value="1"/>
</dbReference>
<dbReference type="PANTHER" id="PTHR43547">
    <property type="entry name" value="TWO-COMPONENT HISTIDINE KINASE"/>
    <property type="match status" value="1"/>
</dbReference>
<dbReference type="CDD" id="cd00075">
    <property type="entry name" value="HATPase"/>
    <property type="match status" value="1"/>
</dbReference>
<dbReference type="PANTHER" id="PTHR43547:SF2">
    <property type="entry name" value="HYBRID SIGNAL TRANSDUCTION HISTIDINE KINASE C"/>
    <property type="match status" value="1"/>
</dbReference>
<keyword evidence="7" id="KW-1185">Reference proteome</keyword>
<keyword evidence="4" id="KW-0812">Transmembrane</keyword>
<proteinExistence type="predicted"/>
<dbReference type="InterPro" id="IPR036890">
    <property type="entry name" value="HATPase_C_sf"/>
</dbReference>
<dbReference type="SMART" id="SM00387">
    <property type="entry name" value="HATPase_c"/>
    <property type="match status" value="1"/>
</dbReference>
<dbReference type="InterPro" id="IPR003594">
    <property type="entry name" value="HATPase_dom"/>
</dbReference>
<comment type="catalytic activity">
    <reaction evidence="1">
        <text>ATP + protein L-histidine = ADP + protein N-phospho-L-histidine.</text>
        <dbReference type="EC" id="2.7.13.3"/>
    </reaction>
</comment>
<dbReference type="RefSeq" id="WP_341695960.1">
    <property type="nucleotide sequence ID" value="NZ_JBBYHR010000002.1"/>
</dbReference>
<dbReference type="EC" id="2.7.13.3" evidence="2"/>
<organism evidence="6 7">
    <name type="scientific">Flavobacterium arundinis</name>
    <dbReference type="NCBI Taxonomy" id="3139143"/>
    <lineage>
        <taxon>Bacteria</taxon>
        <taxon>Pseudomonadati</taxon>
        <taxon>Bacteroidota</taxon>
        <taxon>Flavobacteriia</taxon>
        <taxon>Flavobacteriales</taxon>
        <taxon>Flavobacteriaceae</taxon>
        <taxon>Flavobacterium</taxon>
    </lineage>
</organism>
<keyword evidence="3" id="KW-0597">Phosphoprotein</keyword>
<dbReference type="CDD" id="cd00082">
    <property type="entry name" value="HisKA"/>
    <property type="match status" value="1"/>
</dbReference>
<sequence>MKRKIYFLIAGCIITVAALAPIQGYFIYNTYKLYAKEANTEITQELLKLETTGKLDTINYKWMSKTQQFMKDYTEGKVSRADYPKVMQGMSDSLSNEVQLCIDKDPAFDNYNVTYTNYVTSALVCKDTARTADTIFTGKMLLYGTNVENEVQTKASQSTWRDATRDAATNLPQNAFEVVTTRYYSIANWEKQVFARMSGLLIFSVLLLAFVVALFYLSIKNLITQKKIADIKTDFINNITHEFQTPLGALDIAVKMLQKKDSALTEEQFGNSISIIERQNRRMQKLFAQVTEASLTVGIDTAQAQPISCKEVQEMISDFALSHPEITIECETNATVIYMDKFHLGTVFANLLDNAVKYGADTIRIALSETEKDTIITVTDNGMGIAEKEHKLIFDKFYRVEKGNIHTTKGLGLGLYYVKQIIAAYKGNIVIESGNGTGSSFIILMPNL</sequence>
<feature type="transmembrane region" description="Helical" evidence="4">
    <location>
        <begin position="193"/>
        <end position="217"/>
    </location>
</feature>
<evidence type="ECO:0000259" key="5">
    <source>
        <dbReference type="PROSITE" id="PS50109"/>
    </source>
</evidence>
<dbReference type="EMBL" id="JBBYHR010000002">
    <property type="protein sequence ID" value="MEL1243645.1"/>
    <property type="molecule type" value="Genomic_DNA"/>
</dbReference>
<evidence type="ECO:0000313" key="6">
    <source>
        <dbReference type="EMBL" id="MEL1243645.1"/>
    </source>
</evidence>
<dbReference type="PRINTS" id="PR00344">
    <property type="entry name" value="BCTRLSENSOR"/>
</dbReference>
<dbReference type="InterPro" id="IPR036097">
    <property type="entry name" value="HisK_dim/P_sf"/>
</dbReference>
<comment type="caution">
    <text evidence="6">The sequence shown here is derived from an EMBL/GenBank/DDBJ whole genome shotgun (WGS) entry which is preliminary data.</text>
</comment>
<keyword evidence="6" id="KW-0808">Transferase</keyword>
<dbReference type="GO" id="GO:0016301">
    <property type="term" value="F:kinase activity"/>
    <property type="evidence" value="ECO:0007669"/>
    <property type="project" value="UniProtKB-KW"/>
</dbReference>
<protein>
    <recommendedName>
        <fullName evidence="2">histidine kinase</fullName>
        <ecNumber evidence="2">2.7.13.3</ecNumber>
    </recommendedName>
</protein>
<dbReference type="PROSITE" id="PS50109">
    <property type="entry name" value="HIS_KIN"/>
    <property type="match status" value="1"/>
</dbReference>
<dbReference type="InterPro" id="IPR005467">
    <property type="entry name" value="His_kinase_dom"/>
</dbReference>
<evidence type="ECO:0000256" key="3">
    <source>
        <dbReference type="ARBA" id="ARBA00022553"/>
    </source>
</evidence>
<dbReference type="Proteomes" id="UP001464555">
    <property type="component" value="Unassembled WGS sequence"/>
</dbReference>
<dbReference type="InterPro" id="IPR004358">
    <property type="entry name" value="Sig_transdc_His_kin-like_C"/>
</dbReference>
<reference evidence="6 7" key="1">
    <citation type="submission" date="2024-04" db="EMBL/GenBank/DDBJ databases">
        <title>Flavobacterium sp. DGU11 16S ribosomal RNA gene Genome sequencing and assembly.</title>
        <authorList>
            <person name="Park S."/>
        </authorList>
    </citation>
    <scope>NUCLEOTIDE SEQUENCE [LARGE SCALE GENOMIC DNA]</scope>
    <source>
        <strain evidence="6 7">DGU11</strain>
    </source>
</reference>
<keyword evidence="6" id="KW-0418">Kinase</keyword>
<evidence type="ECO:0000313" key="7">
    <source>
        <dbReference type="Proteomes" id="UP001464555"/>
    </source>
</evidence>
<evidence type="ECO:0000256" key="1">
    <source>
        <dbReference type="ARBA" id="ARBA00000085"/>
    </source>
</evidence>
<dbReference type="Gene3D" id="3.30.565.10">
    <property type="entry name" value="Histidine kinase-like ATPase, C-terminal domain"/>
    <property type="match status" value="1"/>
</dbReference>
<evidence type="ECO:0000256" key="2">
    <source>
        <dbReference type="ARBA" id="ARBA00012438"/>
    </source>
</evidence>
<dbReference type="InterPro" id="IPR003661">
    <property type="entry name" value="HisK_dim/P_dom"/>
</dbReference>
<dbReference type="SUPFAM" id="SSF55874">
    <property type="entry name" value="ATPase domain of HSP90 chaperone/DNA topoisomerase II/histidine kinase"/>
    <property type="match status" value="1"/>
</dbReference>
<gene>
    <name evidence="6" type="ORF">AAEO56_05185</name>
</gene>
<keyword evidence="4" id="KW-1133">Transmembrane helix</keyword>
<name>A0ABU9HU07_9FLAO</name>
<dbReference type="SMART" id="SM00388">
    <property type="entry name" value="HisKA"/>
    <property type="match status" value="1"/>
</dbReference>
<keyword evidence="4" id="KW-0472">Membrane</keyword>
<dbReference type="Pfam" id="PF02518">
    <property type="entry name" value="HATPase_c"/>
    <property type="match status" value="1"/>
</dbReference>
<accession>A0ABU9HU07</accession>
<dbReference type="Gene3D" id="1.10.287.130">
    <property type="match status" value="1"/>
</dbReference>
<feature type="domain" description="Histidine kinase" evidence="5">
    <location>
        <begin position="238"/>
        <end position="448"/>
    </location>
</feature>
<dbReference type="Pfam" id="PF00512">
    <property type="entry name" value="HisKA"/>
    <property type="match status" value="1"/>
</dbReference>